<keyword evidence="3" id="KW-0731">Sigma factor</keyword>
<dbReference type="SUPFAM" id="SSF88659">
    <property type="entry name" value="Sigma3 and sigma4 domains of RNA polymerase sigma factors"/>
    <property type="match status" value="1"/>
</dbReference>
<dbReference type="GO" id="GO:0006352">
    <property type="term" value="P:DNA-templated transcription initiation"/>
    <property type="evidence" value="ECO:0007669"/>
    <property type="project" value="InterPro"/>
</dbReference>
<evidence type="ECO:0000313" key="8">
    <source>
        <dbReference type="EMBL" id="CAB4920632.1"/>
    </source>
</evidence>
<dbReference type="InterPro" id="IPR036388">
    <property type="entry name" value="WH-like_DNA-bd_sf"/>
</dbReference>
<dbReference type="PANTHER" id="PTHR43133:SF50">
    <property type="entry name" value="ECF RNA POLYMERASE SIGMA FACTOR SIGM"/>
    <property type="match status" value="1"/>
</dbReference>
<evidence type="ECO:0000259" key="7">
    <source>
        <dbReference type="Pfam" id="PF08281"/>
    </source>
</evidence>
<dbReference type="GO" id="GO:0016987">
    <property type="term" value="F:sigma factor activity"/>
    <property type="evidence" value="ECO:0007669"/>
    <property type="project" value="UniProtKB-KW"/>
</dbReference>
<keyword evidence="5" id="KW-0804">Transcription</keyword>
<dbReference type="InterPro" id="IPR013249">
    <property type="entry name" value="RNA_pol_sigma70_r4_t2"/>
</dbReference>
<dbReference type="InterPro" id="IPR014284">
    <property type="entry name" value="RNA_pol_sigma-70_dom"/>
</dbReference>
<dbReference type="EMBL" id="CAFBMR010000063">
    <property type="protein sequence ID" value="CAB4920632.1"/>
    <property type="molecule type" value="Genomic_DNA"/>
</dbReference>
<dbReference type="InterPro" id="IPR014325">
    <property type="entry name" value="RNA_pol_sigma-E_actinobac"/>
</dbReference>
<protein>
    <submittedName>
        <fullName evidence="8">Unannotated protein</fullName>
    </submittedName>
</protein>
<reference evidence="8" key="1">
    <citation type="submission" date="2020-05" db="EMBL/GenBank/DDBJ databases">
        <authorList>
            <person name="Chiriac C."/>
            <person name="Salcher M."/>
            <person name="Ghai R."/>
            <person name="Kavagutti S V."/>
        </authorList>
    </citation>
    <scope>NUCLEOTIDE SEQUENCE</scope>
</reference>
<evidence type="ECO:0000256" key="3">
    <source>
        <dbReference type="ARBA" id="ARBA00023082"/>
    </source>
</evidence>
<dbReference type="InterPro" id="IPR007627">
    <property type="entry name" value="RNA_pol_sigma70_r2"/>
</dbReference>
<comment type="similarity">
    <text evidence="1">Belongs to the sigma-70 factor family. ECF subfamily.</text>
</comment>
<name>A0A6J7HMI8_9ZZZZ</name>
<dbReference type="CDD" id="cd06171">
    <property type="entry name" value="Sigma70_r4"/>
    <property type="match status" value="1"/>
</dbReference>
<feature type="domain" description="RNA polymerase sigma factor 70 region 4 type 2" evidence="7">
    <location>
        <begin position="114"/>
        <end position="166"/>
    </location>
</feature>
<dbReference type="Pfam" id="PF08281">
    <property type="entry name" value="Sigma70_r4_2"/>
    <property type="match status" value="1"/>
</dbReference>
<dbReference type="PANTHER" id="PTHR43133">
    <property type="entry name" value="RNA POLYMERASE ECF-TYPE SIGMA FACTO"/>
    <property type="match status" value="1"/>
</dbReference>
<dbReference type="InterPro" id="IPR013325">
    <property type="entry name" value="RNA_pol_sigma_r2"/>
</dbReference>
<dbReference type="InterPro" id="IPR013324">
    <property type="entry name" value="RNA_pol_sigma_r3/r4-like"/>
</dbReference>
<proteinExistence type="inferred from homology"/>
<evidence type="ECO:0000256" key="4">
    <source>
        <dbReference type="ARBA" id="ARBA00023125"/>
    </source>
</evidence>
<accession>A0A6J7HMI8</accession>
<evidence type="ECO:0000256" key="5">
    <source>
        <dbReference type="ARBA" id="ARBA00023163"/>
    </source>
</evidence>
<dbReference type="InterPro" id="IPR039425">
    <property type="entry name" value="RNA_pol_sigma-70-like"/>
</dbReference>
<sequence length="177" mass="19922">MGPSGRVPLGIADGSDPFTEFTLEHRASLVRLAYVITGDAYLAEDLVQGTLIKAYRFWDRVSAADSPRAYVRQILVREHLSWRRRMSSREVVHPEPTILVPPLVTQLPDHSAREEAWHLLATLPPKQRTVLALRYFDDLSDEDIATTMGVSAVTVRTNASRGLATLRARLQQTKDYI</sequence>
<dbReference type="AlphaFoldDB" id="A0A6J7HMI8"/>
<dbReference type="NCBIfam" id="TIGR02937">
    <property type="entry name" value="sigma70-ECF"/>
    <property type="match status" value="1"/>
</dbReference>
<keyword evidence="4" id="KW-0238">DNA-binding</keyword>
<dbReference type="NCBIfam" id="TIGR02983">
    <property type="entry name" value="SigE-fam_strep"/>
    <property type="match status" value="1"/>
</dbReference>
<gene>
    <name evidence="8" type="ORF">UFOPK3610_01390</name>
</gene>
<evidence type="ECO:0000256" key="2">
    <source>
        <dbReference type="ARBA" id="ARBA00023015"/>
    </source>
</evidence>
<dbReference type="Gene3D" id="1.10.10.10">
    <property type="entry name" value="Winged helix-like DNA-binding domain superfamily/Winged helix DNA-binding domain"/>
    <property type="match status" value="1"/>
</dbReference>
<dbReference type="Gene3D" id="1.10.1740.10">
    <property type="match status" value="1"/>
</dbReference>
<feature type="domain" description="RNA polymerase sigma-70 region 2" evidence="6">
    <location>
        <begin position="24"/>
        <end position="85"/>
    </location>
</feature>
<dbReference type="SUPFAM" id="SSF88946">
    <property type="entry name" value="Sigma2 domain of RNA polymerase sigma factors"/>
    <property type="match status" value="1"/>
</dbReference>
<dbReference type="Pfam" id="PF04542">
    <property type="entry name" value="Sigma70_r2"/>
    <property type="match status" value="1"/>
</dbReference>
<organism evidence="8">
    <name type="scientific">freshwater metagenome</name>
    <dbReference type="NCBI Taxonomy" id="449393"/>
    <lineage>
        <taxon>unclassified sequences</taxon>
        <taxon>metagenomes</taxon>
        <taxon>ecological metagenomes</taxon>
    </lineage>
</organism>
<evidence type="ECO:0000256" key="1">
    <source>
        <dbReference type="ARBA" id="ARBA00010641"/>
    </source>
</evidence>
<evidence type="ECO:0000259" key="6">
    <source>
        <dbReference type="Pfam" id="PF04542"/>
    </source>
</evidence>
<keyword evidence="2" id="KW-0805">Transcription regulation</keyword>
<dbReference type="GO" id="GO:0003677">
    <property type="term" value="F:DNA binding"/>
    <property type="evidence" value="ECO:0007669"/>
    <property type="project" value="UniProtKB-KW"/>
</dbReference>